<feature type="compositionally biased region" description="Polar residues" evidence="1">
    <location>
        <begin position="191"/>
        <end position="210"/>
    </location>
</feature>
<comment type="caution">
    <text evidence="2">The sequence shown here is derived from an EMBL/GenBank/DDBJ whole genome shotgun (WGS) entry which is preliminary data.</text>
</comment>
<keyword evidence="3" id="KW-1185">Reference proteome</keyword>
<name>A0A1Q9CMF5_SYMMI</name>
<proteinExistence type="predicted"/>
<sequence length="317" mass="35537">MEDDGRRRYEEPRRPVRQRLGKDRKDAAKLQDLKDKDYDRNAPMFENPASVYAPRNDRRGYRAEDRSVRSMRFFWALLRLRLKPAMQSRQQSEEEKILRISSFTCDIGEVGLAHTTSKDLEMYLSDDDCGQDAKQDLHSELMEAIHALPDKQVADVLTLLLTYVRQLTLPMRTGSAASSEKVQDSPRLTVPSATPSRQVTPTWLQKASSSLDEKQRQRRRNRQDNDKSAAKGIQVENAKLPKWLRGNSPEDLPTPSQPSQKGESSAAGKASRRTAPEGGAPVLGSSVGRGRSETDKVVISMADSSAPQTSRDAFAPE</sequence>
<feature type="compositionally biased region" description="Basic and acidic residues" evidence="1">
    <location>
        <begin position="1"/>
        <end position="40"/>
    </location>
</feature>
<reference evidence="2 3" key="1">
    <citation type="submission" date="2016-02" db="EMBL/GenBank/DDBJ databases">
        <title>Genome analysis of coral dinoflagellate symbionts highlights evolutionary adaptations to a symbiotic lifestyle.</title>
        <authorList>
            <person name="Aranda M."/>
            <person name="Li Y."/>
            <person name="Liew Y.J."/>
            <person name="Baumgarten S."/>
            <person name="Simakov O."/>
            <person name="Wilson M."/>
            <person name="Piel J."/>
            <person name="Ashoor H."/>
            <person name="Bougouffa S."/>
            <person name="Bajic V.B."/>
            <person name="Ryu T."/>
            <person name="Ravasi T."/>
            <person name="Bayer T."/>
            <person name="Micklem G."/>
            <person name="Kim H."/>
            <person name="Bhak J."/>
            <person name="Lajeunesse T.C."/>
            <person name="Voolstra C.R."/>
        </authorList>
    </citation>
    <scope>NUCLEOTIDE SEQUENCE [LARGE SCALE GENOMIC DNA]</scope>
    <source>
        <strain evidence="2 3">CCMP2467</strain>
    </source>
</reference>
<accession>A0A1Q9CMF5</accession>
<dbReference type="EMBL" id="LSRX01001066">
    <property type="protein sequence ID" value="OLP84119.1"/>
    <property type="molecule type" value="Genomic_DNA"/>
</dbReference>
<evidence type="ECO:0000313" key="2">
    <source>
        <dbReference type="EMBL" id="OLP84119.1"/>
    </source>
</evidence>
<feature type="compositionally biased region" description="Polar residues" evidence="1">
    <location>
        <begin position="302"/>
        <end position="311"/>
    </location>
</feature>
<organism evidence="2 3">
    <name type="scientific">Symbiodinium microadriaticum</name>
    <name type="common">Dinoflagellate</name>
    <name type="synonym">Zooxanthella microadriatica</name>
    <dbReference type="NCBI Taxonomy" id="2951"/>
    <lineage>
        <taxon>Eukaryota</taxon>
        <taxon>Sar</taxon>
        <taxon>Alveolata</taxon>
        <taxon>Dinophyceae</taxon>
        <taxon>Suessiales</taxon>
        <taxon>Symbiodiniaceae</taxon>
        <taxon>Symbiodinium</taxon>
    </lineage>
</organism>
<dbReference type="AlphaFoldDB" id="A0A1Q9CMF5"/>
<evidence type="ECO:0000256" key="1">
    <source>
        <dbReference type="SAM" id="MobiDB-lite"/>
    </source>
</evidence>
<feature type="non-terminal residue" evidence="2">
    <location>
        <position position="317"/>
    </location>
</feature>
<feature type="region of interest" description="Disordered" evidence="1">
    <location>
        <begin position="173"/>
        <end position="317"/>
    </location>
</feature>
<protein>
    <submittedName>
        <fullName evidence="2">Uncharacterized protein</fullName>
    </submittedName>
</protein>
<gene>
    <name evidence="2" type="ORF">AK812_SmicGene35039</name>
</gene>
<dbReference type="Proteomes" id="UP000186817">
    <property type="component" value="Unassembled WGS sequence"/>
</dbReference>
<evidence type="ECO:0000313" key="3">
    <source>
        <dbReference type="Proteomes" id="UP000186817"/>
    </source>
</evidence>
<feature type="region of interest" description="Disordered" evidence="1">
    <location>
        <begin position="1"/>
        <end position="51"/>
    </location>
</feature>